<dbReference type="KEGG" id="vin:AKJ08_1544"/>
<keyword evidence="3 5" id="KW-1133">Transmembrane helix</keyword>
<feature type="transmembrane region" description="Helical" evidence="5">
    <location>
        <begin position="111"/>
        <end position="130"/>
    </location>
</feature>
<evidence type="ECO:0000256" key="2">
    <source>
        <dbReference type="ARBA" id="ARBA00022692"/>
    </source>
</evidence>
<evidence type="ECO:0000256" key="4">
    <source>
        <dbReference type="ARBA" id="ARBA00023136"/>
    </source>
</evidence>
<evidence type="ECO:0000256" key="3">
    <source>
        <dbReference type="ARBA" id="ARBA00022989"/>
    </source>
</evidence>
<gene>
    <name evidence="6" type="ORF">AKJ08_1544</name>
</gene>
<dbReference type="OrthoDB" id="3385086at2"/>
<keyword evidence="4 5" id="KW-0472">Membrane</keyword>
<dbReference type="Proteomes" id="UP000055590">
    <property type="component" value="Chromosome"/>
</dbReference>
<feature type="transmembrane region" description="Helical" evidence="5">
    <location>
        <begin position="84"/>
        <end position="105"/>
    </location>
</feature>
<evidence type="ECO:0000313" key="7">
    <source>
        <dbReference type="Proteomes" id="UP000055590"/>
    </source>
</evidence>
<feature type="transmembrane region" description="Helical" evidence="5">
    <location>
        <begin position="57"/>
        <end position="77"/>
    </location>
</feature>
<evidence type="ECO:0000256" key="5">
    <source>
        <dbReference type="SAM" id="Phobius"/>
    </source>
</evidence>
<dbReference type="Pfam" id="PF13564">
    <property type="entry name" value="DoxX_2"/>
    <property type="match status" value="1"/>
</dbReference>
<reference evidence="6 7" key="1">
    <citation type="submission" date="2015-08" db="EMBL/GenBank/DDBJ databases">
        <authorList>
            <person name="Babu N.S."/>
            <person name="Beckwith C.J."/>
            <person name="Beseler K.G."/>
            <person name="Brison A."/>
            <person name="Carone J.V."/>
            <person name="Caskin T.P."/>
            <person name="Diamond M."/>
            <person name="Durham M.E."/>
            <person name="Foxe J.M."/>
            <person name="Go M."/>
            <person name="Henderson B.A."/>
            <person name="Jones I.B."/>
            <person name="McGettigan J.A."/>
            <person name="Micheletti S.J."/>
            <person name="Nasrallah M.E."/>
            <person name="Ortiz D."/>
            <person name="Piller C.R."/>
            <person name="Privatt S.R."/>
            <person name="Schneider S.L."/>
            <person name="Sharp S."/>
            <person name="Smith T.C."/>
            <person name="Stanton J.D."/>
            <person name="Ullery H.E."/>
            <person name="Wilson R.J."/>
            <person name="Serrano M.G."/>
            <person name="Buck G."/>
            <person name="Lee V."/>
            <person name="Wang Y."/>
            <person name="Carvalho R."/>
            <person name="Voegtly L."/>
            <person name="Shi R."/>
            <person name="Duckworth R."/>
            <person name="Johnson A."/>
            <person name="Loviza R."/>
            <person name="Walstead R."/>
            <person name="Shah Z."/>
            <person name="Kiflezghi M."/>
            <person name="Wade K."/>
            <person name="Ball S.L."/>
            <person name="Bradley K.W."/>
            <person name="Asai D.J."/>
            <person name="Bowman C.A."/>
            <person name="Russell D.A."/>
            <person name="Pope W.H."/>
            <person name="Jacobs-Sera D."/>
            <person name="Hendrix R.W."/>
            <person name="Hatfull G.F."/>
        </authorList>
    </citation>
    <scope>NUCLEOTIDE SEQUENCE [LARGE SCALE GENOMIC DNA]</scope>
    <source>
        <strain evidence="6 7">DSM 27710</strain>
    </source>
</reference>
<protein>
    <submittedName>
        <fullName evidence="6">Putative integral membrane protein</fullName>
    </submittedName>
</protein>
<dbReference type="GO" id="GO:0016020">
    <property type="term" value="C:membrane"/>
    <property type="evidence" value="ECO:0007669"/>
    <property type="project" value="UniProtKB-SubCell"/>
</dbReference>
<organism evidence="6 7">
    <name type="scientific">Vulgatibacter incomptus</name>
    <dbReference type="NCBI Taxonomy" id="1391653"/>
    <lineage>
        <taxon>Bacteria</taxon>
        <taxon>Pseudomonadati</taxon>
        <taxon>Myxococcota</taxon>
        <taxon>Myxococcia</taxon>
        <taxon>Myxococcales</taxon>
        <taxon>Cystobacterineae</taxon>
        <taxon>Vulgatibacteraceae</taxon>
        <taxon>Vulgatibacter</taxon>
    </lineage>
</organism>
<dbReference type="EMBL" id="CP012332">
    <property type="protein sequence ID" value="AKU91157.1"/>
    <property type="molecule type" value="Genomic_DNA"/>
</dbReference>
<dbReference type="InterPro" id="IPR032808">
    <property type="entry name" value="DoxX"/>
</dbReference>
<dbReference type="STRING" id="1391653.AKJ08_1544"/>
<keyword evidence="7" id="KW-1185">Reference proteome</keyword>
<dbReference type="RefSeq" id="WP_050725511.1">
    <property type="nucleotide sequence ID" value="NZ_CP012332.1"/>
</dbReference>
<feature type="transmembrane region" description="Helical" evidence="5">
    <location>
        <begin position="18"/>
        <end position="37"/>
    </location>
</feature>
<keyword evidence="2 5" id="KW-0812">Transmembrane</keyword>
<comment type="subcellular location">
    <subcellularLocation>
        <location evidence="1">Membrane</location>
        <topology evidence="1">Multi-pass membrane protein</topology>
    </subcellularLocation>
</comment>
<dbReference type="AlphaFoldDB" id="A0A0K1PCC2"/>
<proteinExistence type="predicted"/>
<name>A0A0K1PCC2_9BACT</name>
<accession>A0A0K1PCC2</accession>
<sequence length="138" mass="14268">MSIAAAAVAPTPSKAWGISLWIAQVLLAVMFGMAGLMKLATPMAELAEKMPGLPIGLVRFIGASEVAGALGMILPAITRIRPILTSVAGACLVIVMILAAGFHAMRGELPAVPMNFVLGALAAFVAWGRLRKAPIPPR</sequence>
<evidence type="ECO:0000313" key="6">
    <source>
        <dbReference type="EMBL" id="AKU91157.1"/>
    </source>
</evidence>
<evidence type="ECO:0000256" key="1">
    <source>
        <dbReference type="ARBA" id="ARBA00004141"/>
    </source>
</evidence>